<dbReference type="GO" id="GO:0019068">
    <property type="term" value="P:virion assembly"/>
    <property type="evidence" value="ECO:0007669"/>
    <property type="project" value="InterPro"/>
</dbReference>
<dbReference type="GO" id="GO:0005198">
    <property type="term" value="F:structural molecule activity"/>
    <property type="evidence" value="ECO:0007669"/>
    <property type="project" value="InterPro"/>
</dbReference>
<organism evidence="1 2">
    <name type="scientific">Teichococcus coralli</name>
    <dbReference type="NCBI Taxonomy" id="2545983"/>
    <lineage>
        <taxon>Bacteria</taxon>
        <taxon>Pseudomonadati</taxon>
        <taxon>Pseudomonadota</taxon>
        <taxon>Alphaproteobacteria</taxon>
        <taxon>Acetobacterales</taxon>
        <taxon>Roseomonadaceae</taxon>
        <taxon>Roseomonas</taxon>
    </lineage>
</organism>
<dbReference type="Proteomes" id="UP000460715">
    <property type="component" value="Unassembled WGS sequence"/>
</dbReference>
<comment type="caution">
    <text evidence="1">The sequence shown here is derived from an EMBL/GenBank/DDBJ whole genome shotgun (WGS) entry which is preliminary data.</text>
</comment>
<keyword evidence="2" id="KW-1185">Reference proteome</keyword>
<reference evidence="1 2" key="1">
    <citation type="submission" date="2019-03" db="EMBL/GenBank/DDBJ databases">
        <title>Roseomonas sp. a novel Roseomonas species isolated from Sea whip Gorgonian.</title>
        <authorList>
            <person name="Li F."/>
            <person name="Pan X."/>
            <person name="Huang S."/>
            <person name="Li Z."/>
            <person name="Meng B."/>
        </authorList>
    </citation>
    <scope>NUCLEOTIDE SEQUENCE [LARGE SCALE GENOMIC DNA]</scope>
    <source>
        <strain evidence="1 2">M0104</strain>
    </source>
</reference>
<dbReference type="InterPro" id="IPR006429">
    <property type="entry name" value="Phage_lambda_portal"/>
</dbReference>
<dbReference type="NCBIfam" id="TIGR01539">
    <property type="entry name" value="portal_lambda"/>
    <property type="match status" value="1"/>
</dbReference>
<dbReference type="Pfam" id="PF05136">
    <property type="entry name" value="Phage_portal_2"/>
    <property type="match status" value="1"/>
</dbReference>
<dbReference type="RefSeq" id="WP_160935884.1">
    <property type="nucleotide sequence ID" value="NZ_SNVJ01000003.1"/>
</dbReference>
<evidence type="ECO:0000313" key="2">
    <source>
        <dbReference type="Proteomes" id="UP000460715"/>
    </source>
</evidence>
<proteinExistence type="predicted"/>
<dbReference type="OrthoDB" id="9770450at2"/>
<sequence length="463" mass="49864">MLRDLLRRILPQPSTRRFDAAGGGRRWSAAPSFGPINPEVLAAAEPVRRRALYFARNNPHAIAGVSALVSHLTGYGIKPTSKHPDAAVRAALQTAWDRWTVQADADGASDHYGQQALLTQTMIECGEAFARLIPTRSGLRVQALPAEMIDLADTRELGGGARVVGGIEFDSNGRRVAYHVFTSDPTAAFETRTNTVRIPAADMVHLYRPLSPGQVRGISWLAPVLSLLHEHDQFSDAALMAAKIQAMHAGFLVDQNGTGGAAFEGTQAGSVMETGLEPGTLRYLPSGWDIKFSNPAQMAEGAAFAASQLRAVAAGLGIPEHLLTGDLSNANYSSLRAGMVAFRQRIEPIQHGIIVHQLVRPVWRRFVATLILSGQIAAPDFETNPEAWLDAEFYPPPMAWIDPAKDAEATATMIAAGLKSRRQAIAELGYDAEALDAEIAADRQREARLGLRFTANTGEQNAG</sequence>
<dbReference type="AlphaFoldDB" id="A0A845B8C5"/>
<gene>
    <name evidence="1" type="ORF">E0493_05365</name>
</gene>
<name>A0A845B8C5_9PROT</name>
<accession>A0A845B8C5</accession>
<evidence type="ECO:0000313" key="1">
    <source>
        <dbReference type="EMBL" id="MXP62778.1"/>
    </source>
</evidence>
<dbReference type="EMBL" id="SNVJ01000003">
    <property type="protein sequence ID" value="MXP62778.1"/>
    <property type="molecule type" value="Genomic_DNA"/>
</dbReference>
<protein>
    <submittedName>
        <fullName evidence="1">Phage portal protein</fullName>
    </submittedName>
</protein>